<gene>
    <name evidence="3" type="ORF">BN112_0408</name>
</gene>
<feature type="compositionally biased region" description="Low complexity" evidence="1">
    <location>
        <begin position="249"/>
        <end position="277"/>
    </location>
</feature>
<evidence type="ECO:0000256" key="1">
    <source>
        <dbReference type="SAM" id="MobiDB-lite"/>
    </source>
</evidence>
<feature type="region of interest" description="Disordered" evidence="1">
    <location>
        <begin position="133"/>
        <end position="189"/>
    </location>
</feature>
<sequence>MSVGPPALGSILVQRLDAVLGTTMSAQSNLVSGARPDAVAQPGEAARPGASQTATRDPRQAVQAGGERGARQGAAGVDAKTAAALALAARGLQTSTGTTASAPTTLGQTARTILALLAQYPGQAPAVSARAPLWTPPAQDGASPPAGGQPAAAAPNAPAQASAAAGGAASTPSRPEAAQAGAASARTPAQTPPATLAALASRAVLPAAPALAQALRQTLQASGLFYESHLSDLAFGKRSVQQLQAEPQARLPAAGAEPAATPRAPENATPARALPAAEPAPPGQPATHTPGAPVPGIHQDATLLVRQQLDVLANQMLAWQGQAWPGAPMEWEVAREHGDDAAGQPGTHWATRLKLNLPRLGTVEARLNLAANQLVLHVVAPDSAAEIGAAADALRQQLSAAGLTLTNLSVDAIGAPGFDLPEA</sequence>
<dbReference type="EMBL" id="HE965806">
    <property type="protein sequence ID" value="CCJ52326.1"/>
    <property type="molecule type" value="Genomic_DNA"/>
</dbReference>
<dbReference type="HOGENOM" id="CLU_047528_0_0_4"/>
<organism evidence="3 4">
    <name type="scientific">Bordetella bronchiseptica 253</name>
    <dbReference type="NCBI Taxonomy" id="568707"/>
    <lineage>
        <taxon>Bacteria</taxon>
        <taxon>Pseudomonadati</taxon>
        <taxon>Pseudomonadota</taxon>
        <taxon>Betaproteobacteria</taxon>
        <taxon>Burkholderiales</taxon>
        <taxon>Alcaligenaceae</taxon>
        <taxon>Bordetella</taxon>
    </lineage>
</organism>
<evidence type="ECO:0000313" key="4">
    <source>
        <dbReference type="Proteomes" id="UP000007564"/>
    </source>
</evidence>
<dbReference type="OrthoDB" id="5296742at2"/>
<dbReference type="AlphaFoldDB" id="A0A0C6NZN2"/>
<reference evidence="3 4" key="1">
    <citation type="journal article" date="2012" name="BMC Genomics">
        <title>Comparative genomics of the classical Bordetella subspecies: the evolution and exchange of virulence-associated diversity amongst closely related pathogens.</title>
        <authorList>
            <person name="Park J."/>
            <person name="Zhang Y."/>
            <person name="Buboltz A.M."/>
            <person name="Zhang X."/>
            <person name="Schuster S.C."/>
            <person name="Ahuja U."/>
            <person name="Liu M."/>
            <person name="Miller J.F."/>
            <person name="Sebaihia M."/>
            <person name="Bentley S.D."/>
            <person name="Parkhill J."/>
            <person name="Harvill E.T."/>
        </authorList>
    </citation>
    <scope>NUCLEOTIDE SEQUENCE [LARGE SCALE GENOMIC DNA]</scope>
    <source>
        <strain evidence="3 4">253</strain>
    </source>
</reference>
<feature type="compositionally biased region" description="Low complexity" evidence="1">
    <location>
        <begin position="136"/>
        <end position="170"/>
    </location>
</feature>
<name>A0A0C6NZN2_BORBO</name>
<evidence type="ECO:0000259" key="2">
    <source>
        <dbReference type="Pfam" id="PF02120"/>
    </source>
</evidence>
<proteinExistence type="predicted"/>
<dbReference type="Proteomes" id="UP000007564">
    <property type="component" value="Chromosome"/>
</dbReference>
<accession>A0A0C6NZN2</accession>
<protein>
    <recommendedName>
        <fullName evidence="2">Flagellar hook-length control protein-like C-terminal domain-containing protein</fullName>
    </recommendedName>
</protein>
<feature type="region of interest" description="Disordered" evidence="1">
    <location>
        <begin position="32"/>
        <end position="75"/>
    </location>
</feature>
<dbReference type="InterPro" id="IPR038610">
    <property type="entry name" value="FliK-like_C_sf"/>
</dbReference>
<feature type="domain" description="Flagellar hook-length control protein-like C-terminal" evidence="2">
    <location>
        <begin position="346"/>
        <end position="415"/>
    </location>
</feature>
<dbReference type="KEGG" id="bbh:BN112_0408"/>
<dbReference type="Gene3D" id="3.30.750.140">
    <property type="match status" value="1"/>
</dbReference>
<feature type="region of interest" description="Disordered" evidence="1">
    <location>
        <begin position="244"/>
        <end position="297"/>
    </location>
</feature>
<dbReference type="InterPro" id="IPR021136">
    <property type="entry name" value="Flagellar_hook_control-like_C"/>
</dbReference>
<feature type="compositionally biased region" description="Low complexity" evidence="1">
    <location>
        <begin position="60"/>
        <end position="75"/>
    </location>
</feature>
<dbReference type="Pfam" id="PF02120">
    <property type="entry name" value="Flg_hook"/>
    <property type="match status" value="1"/>
</dbReference>
<evidence type="ECO:0000313" key="3">
    <source>
        <dbReference type="EMBL" id="CCJ52326.1"/>
    </source>
</evidence>
<dbReference type="RefSeq" id="WP_015063742.1">
    <property type="nucleotide sequence ID" value="NC_019382.1"/>
</dbReference>